<dbReference type="EMBL" id="AKHW03000499">
    <property type="protein sequence ID" value="KYO46559.1"/>
    <property type="molecule type" value="Genomic_DNA"/>
</dbReference>
<sequence length="66" mass="7972">MGHKRRHWKRKKTAELRCKIYVAHDLDQHFKDKDVTVKSVKGILVSRGKSFREDSFCKRQDHCQFQ</sequence>
<reference evidence="1 2" key="1">
    <citation type="journal article" date="2012" name="Genome Biol.">
        <title>Sequencing three crocodilian genomes to illuminate the evolution of archosaurs and amniotes.</title>
        <authorList>
            <person name="St John J.A."/>
            <person name="Braun E.L."/>
            <person name="Isberg S.R."/>
            <person name="Miles L.G."/>
            <person name="Chong A.Y."/>
            <person name="Gongora J."/>
            <person name="Dalzell P."/>
            <person name="Moran C."/>
            <person name="Bed'hom B."/>
            <person name="Abzhanov A."/>
            <person name="Burgess S.C."/>
            <person name="Cooksey A.M."/>
            <person name="Castoe T.A."/>
            <person name="Crawford N.G."/>
            <person name="Densmore L.D."/>
            <person name="Drew J.C."/>
            <person name="Edwards S.V."/>
            <person name="Faircloth B.C."/>
            <person name="Fujita M.K."/>
            <person name="Greenwold M.J."/>
            <person name="Hoffmann F.G."/>
            <person name="Howard J.M."/>
            <person name="Iguchi T."/>
            <person name="Janes D.E."/>
            <person name="Khan S.Y."/>
            <person name="Kohno S."/>
            <person name="de Koning A.J."/>
            <person name="Lance S.L."/>
            <person name="McCarthy F.M."/>
            <person name="McCormack J.E."/>
            <person name="Merchant M.E."/>
            <person name="Peterson D.G."/>
            <person name="Pollock D.D."/>
            <person name="Pourmand N."/>
            <person name="Raney B.J."/>
            <person name="Roessler K.A."/>
            <person name="Sanford J.R."/>
            <person name="Sawyer R.H."/>
            <person name="Schmidt C.J."/>
            <person name="Triplett E.W."/>
            <person name="Tuberville T.D."/>
            <person name="Venegas-Anaya M."/>
            <person name="Howard J.T."/>
            <person name="Jarvis E.D."/>
            <person name="Guillette L.J.Jr."/>
            <person name="Glenn T.C."/>
            <person name="Green R.E."/>
            <person name="Ray D.A."/>
        </authorList>
    </citation>
    <scope>NUCLEOTIDE SEQUENCE [LARGE SCALE GENOMIC DNA]</scope>
    <source>
        <strain evidence="1">KSC_2009_1</strain>
    </source>
</reference>
<protein>
    <submittedName>
        <fullName evidence="1">Uncharacterized protein</fullName>
    </submittedName>
</protein>
<keyword evidence="2" id="KW-1185">Reference proteome</keyword>
<organism evidence="1 2">
    <name type="scientific">Alligator mississippiensis</name>
    <name type="common">American alligator</name>
    <dbReference type="NCBI Taxonomy" id="8496"/>
    <lineage>
        <taxon>Eukaryota</taxon>
        <taxon>Metazoa</taxon>
        <taxon>Chordata</taxon>
        <taxon>Craniata</taxon>
        <taxon>Vertebrata</taxon>
        <taxon>Euteleostomi</taxon>
        <taxon>Archelosauria</taxon>
        <taxon>Archosauria</taxon>
        <taxon>Crocodylia</taxon>
        <taxon>Alligatoridae</taxon>
        <taxon>Alligatorinae</taxon>
        <taxon>Alligator</taxon>
    </lineage>
</organism>
<dbReference type="AlphaFoldDB" id="A0A151PC96"/>
<evidence type="ECO:0000313" key="2">
    <source>
        <dbReference type="Proteomes" id="UP000050525"/>
    </source>
</evidence>
<comment type="caution">
    <text evidence="1">The sequence shown here is derived from an EMBL/GenBank/DDBJ whole genome shotgun (WGS) entry which is preliminary data.</text>
</comment>
<proteinExistence type="predicted"/>
<evidence type="ECO:0000313" key="1">
    <source>
        <dbReference type="EMBL" id="KYO46559.1"/>
    </source>
</evidence>
<name>A0A151PC96_ALLMI</name>
<dbReference type="Proteomes" id="UP000050525">
    <property type="component" value="Unassembled WGS sequence"/>
</dbReference>
<accession>A0A151PC96</accession>
<gene>
    <name evidence="1" type="ORF">Y1Q_0018344</name>
</gene>